<dbReference type="EC" id="3.2.1.23" evidence="3"/>
<organism evidence="8 9">
    <name type="scientific">Dioscorea zingiberensis</name>
    <dbReference type="NCBI Taxonomy" id="325984"/>
    <lineage>
        <taxon>Eukaryota</taxon>
        <taxon>Viridiplantae</taxon>
        <taxon>Streptophyta</taxon>
        <taxon>Embryophyta</taxon>
        <taxon>Tracheophyta</taxon>
        <taxon>Spermatophyta</taxon>
        <taxon>Magnoliopsida</taxon>
        <taxon>Liliopsida</taxon>
        <taxon>Dioscoreales</taxon>
        <taxon>Dioscoreaceae</taxon>
        <taxon>Dioscorea</taxon>
    </lineage>
</organism>
<dbReference type="InterPro" id="IPR000922">
    <property type="entry name" value="Lectin_gal-bd_dom"/>
</dbReference>
<dbReference type="PROSITE" id="PS50228">
    <property type="entry name" value="SUEL_LECTIN"/>
    <property type="match status" value="1"/>
</dbReference>
<protein>
    <recommendedName>
        <fullName evidence="3">beta-galactosidase</fullName>
        <ecNumber evidence="3">3.2.1.23</ecNumber>
    </recommendedName>
</protein>
<keyword evidence="4" id="KW-0732">Signal</keyword>
<evidence type="ECO:0000259" key="7">
    <source>
        <dbReference type="PROSITE" id="PS50228"/>
    </source>
</evidence>
<accession>A0A9D5D9U1</accession>
<keyword evidence="9" id="KW-1185">Reference proteome</keyword>
<gene>
    <name evidence="8" type="ORF">J5N97_006381</name>
</gene>
<dbReference type="FunFam" id="2.60.120.740:FF:000002">
    <property type="entry name" value="Beta-galactosidase"/>
    <property type="match status" value="1"/>
</dbReference>
<dbReference type="EMBL" id="JAGGNH010000001">
    <property type="protein sequence ID" value="KAJ0988025.1"/>
    <property type="molecule type" value="Genomic_DNA"/>
</dbReference>
<evidence type="ECO:0000313" key="8">
    <source>
        <dbReference type="EMBL" id="KAJ0988025.1"/>
    </source>
</evidence>
<evidence type="ECO:0000256" key="6">
    <source>
        <dbReference type="ARBA" id="ARBA00023295"/>
    </source>
</evidence>
<evidence type="ECO:0000256" key="1">
    <source>
        <dbReference type="ARBA" id="ARBA00001412"/>
    </source>
</evidence>
<dbReference type="InterPro" id="IPR043159">
    <property type="entry name" value="Lectin_gal-bd_sf"/>
</dbReference>
<dbReference type="Gene3D" id="2.60.120.740">
    <property type="match status" value="1"/>
</dbReference>
<name>A0A9D5D9U1_9LILI</name>
<evidence type="ECO:0000256" key="4">
    <source>
        <dbReference type="ARBA" id="ARBA00022729"/>
    </source>
</evidence>
<dbReference type="OrthoDB" id="1412759at2759"/>
<evidence type="ECO:0000313" key="9">
    <source>
        <dbReference type="Proteomes" id="UP001085076"/>
    </source>
</evidence>
<reference evidence="8" key="1">
    <citation type="submission" date="2021-03" db="EMBL/GenBank/DDBJ databases">
        <authorList>
            <person name="Li Z."/>
            <person name="Yang C."/>
        </authorList>
    </citation>
    <scope>NUCLEOTIDE SEQUENCE</scope>
    <source>
        <strain evidence="8">Dzin_1.0</strain>
        <tissue evidence="8">Leaf</tissue>
    </source>
</reference>
<reference evidence="8" key="2">
    <citation type="journal article" date="2022" name="Hortic Res">
        <title>The genome of Dioscorea zingiberensis sheds light on the biosynthesis, origin and evolution of the medicinally important diosgenin saponins.</title>
        <authorList>
            <person name="Li Y."/>
            <person name="Tan C."/>
            <person name="Li Z."/>
            <person name="Guo J."/>
            <person name="Li S."/>
            <person name="Chen X."/>
            <person name="Wang C."/>
            <person name="Dai X."/>
            <person name="Yang H."/>
            <person name="Song W."/>
            <person name="Hou L."/>
            <person name="Xu J."/>
            <person name="Tong Z."/>
            <person name="Xu A."/>
            <person name="Yuan X."/>
            <person name="Wang W."/>
            <person name="Yang Q."/>
            <person name="Chen L."/>
            <person name="Sun Z."/>
            <person name="Wang K."/>
            <person name="Pan B."/>
            <person name="Chen J."/>
            <person name="Bao Y."/>
            <person name="Liu F."/>
            <person name="Qi X."/>
            <person name="Gang D.R."/>
            <person name="Wen J."/>
            <person name="Li J."/>
        </authorList>
    </citation>
    <scope>NUCLEOTIDE SEQUENCE</scope>
    <source>
        <strain evidence="8">Dzin_1.0</strain>
    </source>
</reference>
<feature type="domain" description="SUEL-type lectin" evidence="7">
    <location>
        <begin position="12"/>
        <end position="103"/>
    </location>
</feature>
<comment type="caution">
    <text evidence="8">The sequence shown here is derived from an EMBL/GenBank/DDBJ whole genome shotgun (WGS) entry which is preliminary data.</text>
</comment>
<dbReference type="AlphaFoldDB" id="A0A9D5D9U1"/>
<dbReference type="Proteomes" id="UP001085076">
    <property type="component" value="Miscellaneous, Linkage group lg01"/>
</dbReference>
<dbReference type="Pfam" id="PF02140">
    <property type="entry name" value="SUEL_Lectin"/>
    <property type="match status" value="1"/>
</dbReference>
<sequence length="103" mass="11301">MQPSINDWHTKSYEIPKAHLLCPPGQKMSDIKFTSFGTPQGVCGRYTEGSFHAHKSYDAFQKEGLLQNCVGQQYCVVAVTPTVFGGDPCTGTMKRLAVEAICD</sequence>
<dbReference type="GO" id="GO:0004565">
    <property type="term" value="F:beta-galactosidase activity"/>
    <property type="evidence" value="ECO:0007669"/>
    <property type="project" value="UniProtKB-EC"/>
</dbReference>
<comment type="similarity">
    <text evidence="2">Belongs to the glycosyl hydrolase 35 family.</text>
</comment>
<keyword evidence="5" id="KW-0378">Hydrolase</keyword>
<keyword evidence="6" id="KW-0326">Glycosidase</keyword>
<proteinExistence type="inferred from homology"/>
<comment type="catalytic activity">
    <reaction evidence="1">
        <text>Hydrolysis of terminal non-reducing beta-D-galactose residues in beta-D-galactosides.</text>
        <dbReference type="EC" id="3.2.1.23"/>
    </reaction>
</comment>
<dbReference type="CDD" id="cd22842">
    <property type="entry name" value="Gal_Rha_Lectin_BGal"/>
    <property type="match status" value="1"/>
</dbReference>
<evidence type="ECO:0000256" key="5">
    <source>
        <dbReference type="ARBA" id="ARBA00022801"/>
    </source>
</evidence>
<evidence type="ECO:0000256" key="3">
    <source>
        <dbReference type="ARBA" id="ARBA00012756"/>
    </source>
</evidence>
<evidence type="ECO:0000256" key="2">
    <source>
        <dbReference type="ARBA" id="ARBA00009809"/>
    </source>
</evidence>
<dbReference type="GO" id="GO:0030246">
    <property type="term" value="F:carbohydrate binding"/>
    <property type="evidence" value="ECO:0007669"/>
    <property type="project" value="InterPro"/>
</dbReference>